<name>A0A1Y1IJR2_KLENI</name>
<dbReference type="Proteomes" id="UP000054558">
    <property type="component" value="Unassembled WGS sequence"/>
</dbReference>
<dbReference type="EMBL" id="DF237372">
    <property type="protein sequence ID" value="GAQ88378.1"/>
    <property type="molecule type" value="Genomic_DNA"/>
</dbReference>
<dbReference type="AlphaFoldDB" id="A0A1Y1IJR2"/>
<sequence>MAPPPAVHRRSCCATVHPRAQKGAAHWTAVNVLFLLLMASPKFPLLPPASAQCPASTLQQCSTLTRHPANPNFPRECCYQGDFGFISGYSCCPIGRPKCCPPAGDEQFGECCKVEESCCFAPAGTYFGVATSAGNTCCDGACCTGGDQCILGCCSAAAGGVLVPGTGICCREGATVCNGQCCPKGSQCSNGVCVCDTTQNTLIDYGQIFQCCPGLNAKACTTTKTCCSAVGRCDVYGKCCEPGVDTFFPNINQCCPGVNSEYCFKRHANGAVFPDCCRHCVKGLAGSAYPGPDEFFCCDETQNTFLDNTCCPNDRVCGAKCCGAPGICQAYGNSIGPASFVCCDTTKNTLIPVSGLCCPGLNTVSCNGTCCAPGDGCKYVPFAFQSGVPEYQCCDTSVNTLVDRVGCCPGLGAIDCGGRCCAGTCSVNTLANGQQSFECCPRDNSELVTFPDSRSVCCPGVGVDSCLGQCCAAGESCTPSGCCAPGADPCGGRCCAVGETCTNSVCCDLSVNSYAGNGEGGQCCPGLQQSLCSVNGPCCPGLEGICYVPADEALPGPLCCDPAKATFSGDFDSGVGYYVGNCSSGTASVGEGDPHFVLKGVTGATEFTFDFHGASGQTYCMVTDTRLALNVRMFGLPPNATVLARPEEDDDLFNDGTWMGAIGILYLSPFGEQRNITVVMDSEADRAGRHPFVTAWERTTLDTVSPWKSADGLATIQRAAGRVNALSISVAGLLEMEVNTATEEFIIVDPPVHFLNVDIKRIATSGQVHGVGVDTLGLIGFALVEES</sequence>
<keyword evidence="2" id="KW-1185">Reference proteome</keyword>
<evidence type="ECO:0000313" key="2">
    <source>
        <dbReference type="Proteomes" id="UP000054558"/>
    </source>
</evidence>
<protein>
    <submittedName>
        <fullName evidence="1">Uncharacterized protein</fullName>
    </submittedName>
</protein>
<accession>A0A1Y1IJR2</accession>
<dbReference type="STRING" id="105231.A0A1Y1IJR2"/>
<evidence type="ECO:0000313" key="1">
    <source>
        <dbReference type="EMBL" id="GAQ88378.1"/>
    </source>
</evidence>
<proteinExistence type="predicted"/>
<gene>
    <name evidence="1" type="ORF">KFL_004230010</name>
</gene>
<organism evidence="1 2">
    <name type="scientific">Klebsormidium nitens</name>
    <name type="common">Green alga</name>
    <name type="synonym">Ulothrix nitens</name>
    <dbReference type="NCBI Taxonomy" id="105231"/>
    <lineage>
        <taxon>Eukaryota</taxon>
        <taxon>Viridiplantae</taxon>
        <taxon>Streptophyta</taxon>
        <taxon>Klebsormidiophyceae</taxon>
        <taxon>Klebsormidiales</taxon>
        <taxon>Klebsormidiaceae</taxon>
        <taxon>Klebsormidium</taxon>
    </lineage>
</organism>
<dbReference type="OMA" id="PVCGTSC"/>
<reference evidence="1 2" key="1">
    <citation type="journal article" date="2014" name="Nat. Commun.">
        <title>Klebsormidium flaccidum genome reveals primary factors for plant terrestrial adaptation.</title>
        <authorList>
            <person name="Hori K."/>
            <person name="Maruyama F."/>
            <person name="Fujisawa T."/>
            <person name="Togashi T."/>
            <person name="Yamamoto N."/>
            <person name="Seo M."/>
            <person name="Sato S."/>
            <person name="Yamada T."/>
            <person name="Mori H."/>
            <person name="Tajima N."/>
            <person name="Moriyama T."/>
            <person name="Ikeuchi M."/>
            <person name="Watanabe M."/>
            <person name="Wada H."/>
            <person name="Kobayashi K."/>
            <person name="Saito M."/>
            <person name="Masuda T."/>
            <person name="Sasaki-Sekimoto Y."/>
            <person name="Mashiguchi K."/>
            <person name="Awai K."/>
            <person name="Shimojima M."/>
            <person name="Masuda S."/>
            <person name="Iwai M."/>
            <person name="Nobusawa T."/>
            <person name="Narise T."/>
            <person name="Kondo S."/>
            <person name="Saito H."/>
            <person name="Sato R."/>
            <person name="Murakawa M."/>
            <person name="Ihara Y."/>
            <person name="Oshima-Yamada Y."/>
            <person name="Ohtaka K."/>
            <person name="Satoh M."/>
            <person name="Sonobe K."/>
            <person name="Ishii M."/>
            <person name="Ohtani R."/>
            <person name="Kanamori-Sato M."/>
            <person name="Honoki R."/>
            <person name="Miyazaki D."/>
            <person name="Mochizuki H."/>
            <person name="Umetsu J."/>
            <person name="Higashi K."/>
            <person name="Shibata D."/>
            <person name="Kamiya Y."/>
            <person name="Sato N."/>
            <person name="Nakamura Y."/>
            <person name="Tabata S."/>
            <person name="Ida S."/>
            <person name="Kurokawa K."/>
            <person name="Ohta H."/>
        </authorList>
    </citation>
    <scope>NUCLEOTIDE SEQUENCE [LARGE SCALE GENOMIC DNA]</scope>
    <source>
        <strain evidence="1 2">NIES-2285</strain>
    </source>
</reference>